<comment type="caution">
    <text evidence="2">The sequence shown here is derived from an EMBL/GenBank/DDBJ whole genome shotgun (WGS) entry which is preliminary data.</text>
</comment>
<dbReference type="InterPro" id="IPR013783">
    <property type="entry name" value="Ig-like_fold"/>
</dbReference>
<dbReference type="InterPro" id="IPR026341">
    <property type="entry name" value="T9SS_type_B"/>
</dbReference>
<dbReference type="NCBIfam" id="TIGR04131">
    <property type="entry name" value="Bac_Flav_CTERM"/>
    <property type="match status" value="1"/>
</dbReference>
<dbReference type="InterPro" id="IPR035986">
    <property type="entry name" value="PKD_dom_sf"/>
</dbReference>
<dbReference type="PANTHER" id="PTHR32401:SF48">
    <property type="entry name" value="LEGUME LECTIN DOMAIN-CONTAINING PROTEIN"/>
    <property type="match status" value="1"/>
</dbReference>
<dbReference type="SMART" id="SM00089">
    <property type="entry name" value="PKD"/>
    <property type="match status" value="3"/>
</dbReference>
<sequence length="647" mass="71004">MKIIRLLTLCIFILNTVPLKGQGVLPYILNGSATQTSCNCYVLTPDVQTTSGTAWNKNKINLNNSFNYVFDVFLGCKDADGADGIGFILQTKGTNLGATGQGLGFKGISPSLGVLIDTYQNFDENDPPYDHVAIQMNGLSNHNSSGNLAGPVTALANSDNIEDCQWHLFRINWDATLKHMEVSIDNQLRLTLDKDLVNDIFGGDPEVFWGFAGSTGGLSNLQQFCAALRPVFDFNPQQIFCEGTPIQFLDGSSSFGTITKWWWDFGDGTTSGDPKPPPHNYPGAGDYIVKLVIEDNSGCMSDTLKAPFTIGTYPEIDFGPNPYCLGTNNWMEDKTKIKYGAAKEWLWEWGDGTNSTSNKPTPPFTMPGSKPIQLTVTSDRGCISTAKKNILFSSTPNVTATGKDVCLGTVTSFNSTNQLPNVPIDQWVWDFGDGKTGKGQIVSHQFADTGVYRATMYGITAEGCSSPIVSVPVRVNNVYAQAGKDTIVAVGQPLQLQAGWLQEGVRYRWEPSMGLNNPNSDHPVAMLYKDQTYKLTLTSTEGCQDVDYITVKVYNGPEFYVPNAFTPNNDGRNDIFRVIAAGVPKLDFFCIWNRWGQEIFRSNDLPGGWDGKIKGTPAPADTYVWMVQGVDYTGRRFSRKGVVTLIR</sequence>
<dbReference type="InterPro" id="IPR013320">
    <property type="entry name" value="ConA-like_dom_sf"/>
</dbReference>
<dbReference type="Gene3D" id="2.60.40.10">
    <property type="entry name" value="Immunoglobulins"/>
    <property type="match status" value="3"/>
</dbReference>
<dbReference type="InterPro" id="IPR056573">
    <property type="entry name" value="Lectin_L-type_dom"/>
</dbReference>
<name>A0A3E1Y5Q6_9BACT</name>
<dbReference type="InterPro" id="IPR000601">
    <property type="entry name" value="PKD_dom"/>
</dbReference>
<accession>A0A3E1Y5Q6</accession>
<evidence type="ECO:0000259" key="1">
    <source>
        <dbReference type="PROSITE" id="PS50093"/>
    </source>
</evidence>
<dbReference type="AlphaFoldDB" id="A0A3E1Y5Q6"/>
<evidence type="ECO:0000313" key="2">
    <source>
        <dbReference type="EMBL" id="RFS20068.1"/>
    </source>
</evidence>
<dbReference type="InterPro" id="IPR022409">
    <property type="entry name" value="PKD/Chitinase_dom"/>
</dbReference>
<dbReference type="Pfam" id="PF13585">
    <property type="entry name" value="CHU_C"/>
    <property type="match status" value="1"/>
</dbReference>
<protein>
    <submittedName>
        <fullName evidence="2">PKD domain-containing protein</fullName>
    </submittedName>
</protein>
<dbReference type="CDD" id="cd01951">
    <property type="entry name" value="lectin_L-type"/>
    <property type="match status" value="1"/>
</dbReference>
<feature type="domain" description="PKD" evidence="1">
    <location>
        <begin position="423"/>
        <end position="456"/>
    </location>
</feature>
<proteinExistence type="predicted"/>
<dbReference type="EMBL" id="QPMM01000011">
    <property type="protein sequence ID" value="RFS20068.1"/>
    <property type="molecule type" value="Genomic_DNA"/>
</dbReference>
<gene>
    <name evidence="2" type="ORF">DVR12_20320</name>
</gene>
<dbReference type="SUPFAM" id="SSF49899">
    <property type="entry name" value="Concanavalin A-like lectins/glucanases"/>
    <property type="match status" value="1"/>
</dbReference>
<dbReference type="GO" id="GO:0005975">
    <property type="term" value="P:carbohydrate metabolic process"/>
    <property type="evidence" value="ECO:0007669"/>
    <property type="project" value="UniProtKB-ARBA"/>
</dbReference>
<dbReference type="PANTHER" id="PTHR32401">
    <property type="entry name" value="CONCANAVALIN A-LIKE LECTIN FAMILY PROTEIN"/>
    <property type="match status" value="1"/>
</dbReference>
<dbReference type="Pfam" id="PF18911">
    <property type="entry name" value="PKD_4"/>
    <property type="match status" value="3"/>
</dbReference>
<keyword evidence="3" id="KW-1185">Reference proteome</keyword>
<dbReference type="OrthoDB" id="1490014at2"/>
<dbReference type="PROSITE" id="PS50093">
    <property type="entry name" value="PKD"/>
    <property type="match status" value="3"/>
</dbReference>
<evidence type="ECO:0000313" key="3">
    <source>
        <dbReference type="Proteomes" id="UP000260644"/>
    </source>
</evidence>
<dbReference type="SUPFAM" id="SSF49299">
    <property type="entry name" value="PKD domain"/>
    <property type="match status" value="3"/>
</dbReference>
<dbReference type="RefSeq" id="WP_116977630.1">
    <property type="nucleotide sequence ID" value="NZ_QPMM01000011.1"/>
</dbReference>
<feature type="domain" description="PKD" evidence="1">
    <location>
        <begin position="256"/>
        <end position="298"/>
    </location>
</feature>
<dbReference type="Gene3D" id="2.60.120.200">
    <property type="match status" value="1"/>
</dbReference>
<dbReference type="Proteomes" id="UP000260644">
    <property type="component" value="Unassembled WGS sequence"/>
</dbReference>
<dbReference type="GO" id="GO:0004553">
    <property type="term" value="F:hydrolase activity, hydrolyzing O-glycosyl compounds"/>
    <property type="evidence" value="ECO:0007669"/>
    <property type="project" value="UniProtKB-ARBA"/>
</dbReference>
<reference evidence="2 3" key="1">
    <citation type="submission" date="2018-07" db="EMBL/GenBank/DDBJ databases">
        <title>Chitinophaga K2CV101002-2 sp. nov., isolated from a monsoon evergreen broad-leaved forest soil.</title>
        <authorList>
            <person name="Lv Y."/>
        </authorList>
    </citation>
    <scope>NUCLEOTIDE SEQUENCE [LARGE SCALE GENOMIC DNA]</scope>
    <source>
        <strain evidence="2 3">GDMCC 1.1288</strain>
    </source>
</reference>
<feature type="domain" description="PKD" evidence="1">
    <location>
        <begin position="345"/>
        <end position="390"/>
    </location>
</feature>
<dbReference type="InterPro" id="IPR050258">
    <property type="entry name" value="Leguminous_Lectin"/>
</dbReference>
<dbReference type="Pfam" id="PF18483">
    <property type="entry name" value="Lectin_L-type_dom"/>
    <property type="match status" value="1"/>
</dbReference>
<dbReference type="CDD" id="cd00146">
    <property type="entry name" value="PKD"/>
    <property type="match status" value="3"/>
</dbReference>
<organism evidence="2 3">
    <name type="scientific">Chitinophaga silvatica</name>
    <dbReference type="NCBI Taxonomy" id="2282649"/>
    <lineage>
        <taxon>Bacteria</taxon>
        <taxon>Pseudomonadati</taxon>
        <taxon>Bacteroidota</taxon>
        <taxon>Chitinophagia</taxon>
        <taxon>Chitinophagales</taxon>
        <taxon>Chitinophagaceae</taxon>
        <taxon>Chitinophaga</taxon>
    </lineage>
</organism>